<evidence type="ECO:0000256" key="1">
    <source>
        <dbReference type="ARBA" id="ARBA00004651"/>
    </source>
</evidence>
<keyword evidence="2" id="KW-1003">Cell membrane</keyword>
<dbReference type="Pfam" id="PF02653">
    <property type="entry name" value="BPD_transp_2"/>
    <property type="match status" value="1"/>
</dbReference>
<dbReference type="PANTHER" id="PTHR30482">
    <property type="entry name" value="HIGH-AFFINITY BRANCHED-CHAIN AMINO ACID TRANSPORT SYSTEM PERMEASE"/>
    <property type="match status" value="1"/>
</dbReference>
<dbReference type="InterPro" id="IPR001851">
    <property type="entry name" value="ABC_transp_permease"/>
</dbReference>
<dbReference type="EMBL" id="NHOW01000146">
    <property type="protein sequence ID" value="OYR59583.1"/>
    <property type="molecule type" value="Genomic_DNA"/>
</dbReference>
<evidence type="ECO:0000313" key="7">
    <source>
        <dbReference type="Proteomes" id="UP000216409"/>
    </source>
</evidence>
<evidence type="ECO:0000256" key="5">
    <source>
        <dbReference type="ARBA" id="ARBA00023136"/>
    </source>
</evidence>
<dbReference type="InterPro" id="IPR043428">
    <property type="entry name" value="LivM-like"/>
</dbReference>
<gene>
    <name evidence="6" type="ORF">DJ83_12540</name>
</gene>
<dbReference type="Proteomes" id="UP000216409">
    <property type="component" value="Unassembled WGS sequence"/>
</dbReference>
<evidence type="ECO:0008006" key="8">
    <source>
        <dbReference type="Google" id="ProtNLM"/>
    </source>
</evidence>
<sequence length="336" mass="35936">MGTGGRDRGRLARLLMLEQLSFMTSVATVAGIYAVLALGLNIHWGETGLLNFGHVAFFAVGAYTTAILTIPSPTATQAYSFGFGLPVVVGIVGGCIAAGLVAVLLGIPTLQLDEEYLAIVSIGLAEILRHVMMNENWLTGGVAGLYGIDRPLRGVIPPEAYDFFYLALVVLAVGLCYAYSRRLKQSPFGRVLRSIRDDEEASIALGKHTFRYRMQAFVVGGVMAGLAGALWAHYATALTPTAFGANITFLTWVGLIVGGSGNAKGAILGAGLIIAFREATRYLPDLYGLGDVIPTLRLILVGVLVIVTIRYRPDGLLPERDISYAEYCKRVEYGGE</sequence>
<dbReference type="GO" id="GO:0005886">
    <property type="term" value="C:plasma membrane"/>
    <property type="evidence" value="ECO:0007669"/>
    <property type="project" value="UniProtKB-SubCell"/>
</dbReference>
<keyword evidence="5" id="KW-0472">Membrane</keyword>
<evidence type="ECO:0000256" key="2">
    <source>
        <dbReference type="ARBA" id="ARBA00022475"/>
    </source>
</evidence>
<comment type="subcellular location">
    <subcellularLocation>
        <location evidence="1">Cell membrane</location>
        <topology evidence="1">Multi-pass membrane protein</topology>
    </subcellularLocation>
</comment>
<dbReference type="GO" id="GO:0015658">
    <property type="term" value="F:branched-chain amino acid transmembrane transporter activity"/>
    <property type="evidence" value="ECO:0007669"/>
    <property type="project" value="InterPro"/>
</dbReference>
<organism evidence="6 7">
    <name type="scientific">Halorubrum ezzemoulense</name>
    <name type="common">Halorubrum chaoviator</name>
    <dbReference type="NCBI Taxonomy" id="337243"/>
    <lineage>
        <taxon>Archaea</taxon>
        <taxon>Methanobacteriati</taxon>
        <taxon>Methanobacteriota</taxon>
        <taxon>Stenosarchaea group</taxon>
        <taxon>Halobacteria</taxon>
        <taxon>Halobacteriales</taxon>
        <taxon>Haloferacaceae</taxon>
        <taxon>Halorubrum</taxon>
    </lineage>
</organism>
<evidence type="ECO:0000256" key="3">
    <source>
        <dbReference type="ARBA" id="ARBA00022692"/>
    </source>
</evidence>
<reference evidence="6 7" key="1">
    <citation type="journal article" date="2014" name="Front. Microbiol.">
        <title>Population and genomic analysis of the genus Halorubrum.</title>
        <authorList>
            <person name="Fullmer M.S."/>
            <person name="Soucy S.M."/>
            <person name="Swithers K.S."/>
            <person name="Makkay A.M."/>
            <person name="Wheeler R."/>
            <person name="Ventosa A."/>
            <person name="Gogarten J.P."/>
            <person name="Papke R.T."/>
        </authorList>
    </citation>
    <scope>NUCLEOTIDE SEQUENCE [LARGE SCALE GENOMIC DNA]</scope>
    <source>
        <strain evidence="6 7">LD3</strain>
    </source>
</reference>
<dbReference type="CDD" id="cd06581">
    <property type="entry name" value="TM_PBP1_LivM_like"/>
    <property type="match status" value="1"/>
</dbReference>
<dbReference type="AlphaFoldDB" id="A0A256KZM0"/>
<evidence type="ECO:0000256" key="4">
    <source>
        <dbReference type="ARBA" id="ARBA00022989"/>
    </source>
</evidence>
<name>A0A256KZM0_HALEZ</name>
<proteinExistence type="predicted"/>
<protein>
    <recommendedName>
        <fullName evidence="8">Branched-chain amino acid ABC transporter permease</fullName>
    </recommendedName>
</protein>
<accession>A0A256KZM0</accession>
<dbReference type="PANTHER" id="PTHR30482:SF10">
    <property type="entry name" value="HIGH-AFFINITY BRANCHED-CHAIN AMINO ACID TRANSPORT PROTEIN BRAE"/>
    <property type="match status" value="1"/>
</dbReference>
<keyword evidence="4" id="KW-1133">Transmembrane helix</keyword>
<comment type="caution">
    <text evidence="6">The sequence shown here is derived from an EMBL/GenBank/DDBJ whole genome shotgun (WGS) entry which is preliminary data.</text>
</comment>
<keyword evidence="3" id="KW-0812">Transmembrane</keyword>
<evidence type="ECO:0000313" key="6">
    <source>
        <dbReference type="EMBL" id="OYR59583.1"/>
    </source>
</evidence>